<feature type="region of interest" description="Disordered" evidence="2">
    <location>
        <begin position="845"/>
        <end position="868"/>
    </location>
</feature>
<keyword evidence="1" id="KW-0175">Coiled coil</keyword>
<name>A0A2N5UGB7_9BASI</name>
<accession>A0A2N5UGB7</accession>
<proteinExistence type="predicted"/>
<feature type="compositionally biased region" description="Basic residues" evidence="2">
    <location>
        <begin position="331"/>
        <end position="345"/>
    </location>
</feature>
<feature type="compositionally biased region" description="Polar residues" evidence="2">
    <location>
        <begin position="196"/>
        <end position="214"/>
    </location>
</feature>
<gene>
    <name evidence="3" type="ORF">PCASD_13259</name>
</gene>
<feature type="compositionally biased region" description="Low complexity" evidence="2">
    <location>
        <begin position="301"/>
        <end position="315"/>
    </location>
</feature>
<comment type="caution">
    <text evidence="3">The sequence shown here is derived from an EMBL/GenBank/DDBJ whole genome shotgun (WGS) entry which is preliminary data.</text>
</comment>
<dbReference type="EMBL" id="PGCI01000154">
    <property type="protein sequence ID" value="PLW36781.1"/>
    <property type="molecule type" value="Genomic_DNA"/>
</dbReference>
<dbReference type="Proteomes" id="UP000235392">
    <property type="component" value="Unassembled WGS sequence"/>
</dbReference>
<feature type="region of interest" description="Disordered" evidence="2">
    <location>
        <begin position="196"/>
        <end position="219"/>
    </location>
</feature>
<sequence>MVVDTETIFDIGPSSNHQAVYSTPSFNSIAFAALGPHHFTNLLVIITIMLSKQTSLHQFFKTTTEGAWKPSSAHSKPIAPYKFQFGGTELTREAAFTRAFEDLFQPSGPTALAPPPPPEWSYSRTAQVYKAPPNQTFQASAQNFSGGNQQIGFVGSECEELDAEYKRAQREGTTSNLLPLRHPDFRQGTPAESLIVNTGPPNQNSYRPENLNGSTKRKTLDPSSKALLRVHLRTKKHFMQACAAEDLEVMIVLKEQAIRTHRILEKKIGRTNLLAATEDWNPFMVRLPKGNQPAVNGSPQGPLSGNHPGHHGPSGATNHQGGSQAGPFQKAGKKQHPRRMRKRKGYKGSIYAKIWRMGQTLQGSYQHVDSSRSRNQGTSRPLQDSTQSLLILFNTMKSTFDSSVSNMLTWESCIAGIEKSCSRLLEWESRLDYIRELCAQRFPAEILQERVQAETSTILAGKRSMSEHLLEGLSDCQFSQDVEKLVQVVQMLDSKVHQLMRDRTFVEQTSTLADENSHSHYCKLDEKLEHRFDLLESRLISRFQVNKFPSCNCGTTISAKMDELEARLIQLLHRDSPQHHPNELSSKLDEINKHARVDMLNLQQKLERINAQHKTECELLRTELRQLKTSVQPHCSPPSADSTAHQLSSERPFSATVHNIRSLISVELQKQLVNAITKSDWPRFSGQGEYDHMDFVHWIDTAKRDSHVPDKVIVLKLLTILEGVALSWYKTMRMTVHNNDWSSWHEAICTKFGTTNWKRKKQYAFEQDCFVPGETPVAKWVTRQYKRLQAFDPSGSQESVNFCLLGLMSGEVEYAAKNAMPQSDADISFLINVLEEIVDKTRLGRGKPRAPLSNPPAPKTDLAKDKARKPLGAVQSVVSKTYLERFCPTWQQSASKGMPGRFHSATGTLVLLGVVRVKLWLKGVLLVVKFVVMDNMDLEYFILGNDYLKAFEISLLNNGVCRFTIGSRVFHFDESINAVQESGMTVANRFEAEVLQNAKINPLLGQSQREDLLRVMQEFSSAFATTDQEFGAVIGHE</sequence>
<reference evidence="3 4" key="1">
    <citation type="submission" date="2017-11" db="EMBL/GenBank/DDBJ databases">
        <title>De novo assembly and phasing of dikaryotic genomes from two isolates of Puccinia coronata f. sp. avenae, the causal agent of oat crown rust.</title>
        <authorList>
            <person name="Miller M.E."/>
            <person name="Zhang Y."/>
            <person name="Omidvar V."/>
            <person name="Sperschneider J."/>
            <person name="Schwessinger B."/>
            <person name="Raley C."/>
            <person name="Palmer J.M."/>
            <person name="Garnica D."/>
            <person name="Upadhyaya N."/>
            <person name="Rathjen J."/>
            <person name="Taylor J.M."/>
            <person name="Park R.F."/>
            <person name="Dodds P.N."/>
            <person name="Hirsch C.D."/>
            <person name="Kianian S.F."/>
            <person name="Figueroa M."/>
        </authorList>
    </citation>
    <scope>NUCLEOTIDE SEQUENCE [LARGE SCALE GENOMIC DNA]</scope>
    <source>
        <strain evidence="3">12SD80</strain>
    </source>
</reference>
<organism evidence="3 4">
    <name type="scientific">Puccinia coronata f. sp. avenae</name>
    <dbReference type="NCBI Taxonomy" id="200324"/>
    <lineage>
        <taxon>Eukaryota</taxon>
        <taxon>Fungi</taxon>
        <taxon>Dikarya</taxon>
        <taxon>Basidiomycota</taxon>
        <taxon>Pucciniomycotina</taxon>
        <taxon>Pucciniomycetes</taxon>
        <taxon>Pucciniales</taxon>
        <taxon>Pucciniaceae</taxon>
        <taxon>Puccinia</taxon>
    </lineage>
</organism>
<dbReference type="AlphaFoldDB" id="A0A2N5UGB7"/>
<protein>
    <submittedName>
        <fullName evidence="3">Uncharacterized protein</fullName>
    </submittedName>
</protein>
<evidence type="ECO:0000313" key="3">
    <source>
        <dbReference type="EMBL" id="PLW36781.1"/>
    </source>
</evidence>
<evidence type="ECO:0000313" key="4">
    <source>
        <dbReference type="Proteomes" id="UP000235392"/>
    </source>
</evidence>
<feature type="coiled-coil region" evidence="1">
    <location>
        <begin position="592"/>
        <end position="630"/>
    </location>
</feature>
<evidence type="ECO:0000256" key="1">
    <source>
        <dbReference type="SAM" id="Coils"/>
    </source>
</evidence>
<feature type="region of interest" description="Disordered" evidence="2">
    <location>
        <begin position="285"/>
        <end position="345"/>
    </location>
</feature>
<evidence type="ECO:0000256" key="2">
    <source>
        <dbReference type="SAM" id="MobiDB-lite"/>
    </source>
</evidence>